<dbReference type="Pfam" id="PF01018">
    <property type="entry name" value="GTP1_OBG"/>
    <property type="match status" value="1"/>
</dbReference>
<evidence type="ECO:0000313" key="6">
    <source>
        <dbReference type="Proteomes" id="UP000504607"/>
    </source>
</evidence>
<reference evidence="7" key="1">
    <citation type="submission" date="2025-08" db="UniProtKB">
        <authorList>
            <consortium name="RefSeq"/>
        </authorList>
    </citation>
    <scope>IDENTIFICATION</scope>
</reference>
<dbReference type="InterPro" id="IPR036726">
    <property type="entry name" value="GTP1_OBG_dom_sf"/>
</dbReference>
<evidence type="ECO:0000259" key="5">
    <source>
        <dbReference type="PROSITE" id="PS51883"/>
    </source>
</evidence>
<keyword evidence="1" id="KW-0547">Nucleotide-binding</keyword>
<keyword evidence="6" id="KW-1185">Reference proteome</keyword>
<proteinExistence type="predicted"/>
<dbReference type="GO" id="GO:0003924">
    <property type="term" value="F:GTPase activity"/>
    <property type="evidence" value="ECO:0007669"/>
    <property type="project" value="InterPro"/>
</dbReference>
<dbReference type="InterPro" id="IPR027417">
    <property type="entry name" value="P-loop_NTPase"/>
</dbReference>
<dbReference type="PROSITE" id="PS51710">
    <property type="entry name" value="G_OBG"/>
    <property type="match status" value="1"/>
</dbReference>
<dbReference type="PROSITE" id="PS00905">
    <property type="entry name" value="GTP1_OBG"/>
    <property type="match status" value="1"/>
</dbReference>
<dbReference type="PANTHER" id="PTHR11702:SF39">
    <property type="entry name" value="GTP-BINDING PROTEIN OBGC2-RELATED"/>
    <property type="match status" value="1"/>
</dbReference>
<keyword evidence="2" id="KW-0342">GTP-binding</keyword>
<dbReference type="SUPFAM" id="SSF52540">
    <property type="entry name" value="P-loop containing nucleoside triphosphate hydrolases"/>
    <property type="match status" value="1"/>
</dbReference>
<protein>
    <submittedName>
        <fullName evidence="7">Probable GTP-binding protein OBGC2 isoform X2</fullName>
    </submittedName>
</protein>
<feature type="region of interest" description="Disordered" evidence="3">
    <location>
        <begin position="95"/>
        <end position="120"/>
    </location>
</feature>
<dbReference type="RefSeq" id="XP_029123321.1">
    <property type="nucleotide sequence ID" value="XM_029267488.1"/>
</dbReference>
<dbReference type="GO" id="GO:0005525">
    <property type="term" value="F:GTP binding"/>
    <property type="evidence" value="ECO:0007669"/>
    <property type="project" value="UniProtKB-KW"/>
</dbReference>
<dbReference type="Gene3D" id="3.40.50.300">
    <property type="entry name" value="P-loop containing nucleotide triphosphate hydrolases"/>
    <property type="match status" value="1"/>
</dbReference>
<dbReference type="PANTHER" id="PTHR11702">
    <property type="entry name" value="DEVELOPMENTALLY REGULATED GTP-BINDING PROTEIN-RELATED"/>
    <property type="match status" value="1"/>
</dbReference>
<evidence type="ECO:0000313" key="7">
    <source>
        <dbReference type="RefSeq" id="XP_029123321.1"/>
    </source>
</evidence>
<sequence length="515" mass="57066">MALLLHPSLPLSSQRFREDFSTRCPIPKSLVFSTNRGRQWSHSSKGIQYFVINCRSARIKESPSSNASTLIREPHKYFDQVVITVRSGDGGHGAVLSLPNVRNTSKSHGKHDQEMSMKKSSYKRDSDGSLILPMGGHGGDVVIYADESKESLLEFHKKSRYSAKRGGNVDAMGTLTSQLHDGYAAPMLRIPVPVGTVVRRKRGKFLADLARPGDEILVARGGQGGISLLEMPEHKRKRLMALSSNVMRDESDKGLPNAGKSTLLAAITLAKPDIADYPFTTLMPNLGRLDGDPTLGALKYSSGTTLADLPGLIEGAHLGKGLGRNFLRHLRRTRLLVHVVDAAAEDPINDYRTVREELRMYNPDYLQRPYIVVLNKIDLPKARDRLPSLVQEVSKIGCREAPNLEMRQELPTESKEAHIMRQELPTESKEAHILSSGASNEESNEKGIKDYPRPLAVVGASVLKLIGIDEMLREIRTALRKCEDSEKALETGKVQENHRLIADTYEQKIPKLPAL</sequence>
<dbReference type="PROSITE" id="PS51883">
    <property type="entry name" value="OBG"/>
    <property type="match status" value="1"/>
</dbReference>
<dbReference type="GO" id="GO:0042254">
    <property type="term" value="P:ribosome biogenesis"/>
    <property type="evidence" value="ECO:0007669"/>
    <property type="project" value="UniProtKB-UniRule"/>
</dbReference>
<feature type="domain" description="Obg" evidence="5">
    <location>
        <begin position="75"/>
        <end position="269"/>
    </location>
</feature>
<dbReference type="SUPFAM" id="SSF82051">
    <property type="entry name" value="Obg GTP-binding protein N-terminal domain"/>
    <property type="match status" value="1"/>
</dbReference>
<dbReference type="GeneID" id="105053554"/>
<dbReference type="AlphaFoldDB" id="A0A8N4FC27"/>
<feature type="compositionally biased region" description="Basic and acidic residues" evidence="3">
    <location>
        <begin position="110"/>
        <end position="120"/>
    </location>
</feature>
<accession>A0A8N4FC27</accession>
<evidence type="ECO:0000256" key="3">
    <source>
        <dbReference type="SAM" id="MobiDB-lite"/>
    </source>
</evidence>
<feature type="domain" description="OBG-type G" evidence="4">
    <location>
        <begin position="248"/>
        <end position="480"/>
    </location>
</feature>
<dbReference type="GO" id="GO:0005739">
    <property type="term" value="C:mitochondrion"/>
    <property type="evidence" value="ECO:0007669"/>
    <property type="project" value="TreeGrafter"/>
</dbReference>
<feature type="region of interest" description="Disordered" evidence="3">
    <location>
        <begin position="425"/>
        <end position="447"/>
    </location>
</feature>
<dbReference type="PRINTS" id="PR00326">
    <property type="entry name" value="GTP1OBG"/>
</dbReference>
<dbReference type="InterPro" id="IPR006169">
    <property type="entry name" value="GTP1_OBG_dom"/>
</dbReference>
<evidence type="ECO:0000256" key="2">
    <source>
        <dbReference type="ARBA" id="ARBA00023134"/>
    </source>
</evidence>
<dbReference type="Proteomes" id="UP000504607">
    <property type="component" value="Chromosome 1"/>
</dbReference>
<gene>
    <name evidence="7" type="primary">LOC105053554</name>
</gene>
<dbReference type="Pfam" id="PF01926">
    <property type="entry name" value="MMR_HSR1"/>
    <property type="match status" value="1"/>
</dbReference>
<dbReference type="InterPro" id="IPR006073">
    <property type="entry name" value="GTP-bd"/>
</dbReference>
<name>A0A8N4FC27_ELAGV</name>
<organism evidence="6 7">
    <name type="scientific">Elaeis guineensis var. tenera</name>
    <name type="common">Oil palm</name>
    <dbReference type="NCBI Taxonomy" id="51953"/>
    <lineage>
        <taxon>Eukaryota</taxon>
        <taxon>Viridiplantae</taxon>
        <taxon>Streptophyta</taxon>
        <taxon>Embryophyta</taxon>
        <taxon>Tracheophyta</taxon>
        <taxon>Spermatophyta</taxon>
        <taxon>Magnoliopsida</taxon>
        <taxon>Liliopsida</taxon>
        <taxon>Arecaceae</taxon>
        <taxon>Arecoideae</taxon>
        <taxon>Cocoseae</taxon>
        <taxon>Elaeidinae</taxon>
        <taxon>Elaeis</taxon>
    </lineage>
</organism>
<evidence type="ECO:0000256" key="1">
    <source>
        <dbReference type="ARBA" id="ARBA00022741"/>
    </source>
</evidence>
<dbReference type="InterPro" id="IPR031167">
    <property type="entry name" value="G_OBG"/>
</dbReference>
<dbReference type="InterPro" id="IPR045086">
    <property type="entry name" value="OBG_GTPase"/>
</dbReference>
<dbReference type="InterPro" id="IPR006074">
    <property type="entry name" value="GTP1-OBG_CS"/>
</dbReference>
<dbReference type="Gene3D" id="2.70.210.12">
    <property type="entry name" value="GTP1/OBG domain"/>
    <property type="match status" value="1"/>
</dbReference>
<evidence type="ECO:0000259" key="4">
    <source>
        <dbReference type="PROSITE" id="PS51710"/>
    </source>
</evidence>